<proteinExistence type="predicted"/>
<dbReference type="GO" id="GO:0009236">
    <property type="term" value="P:cobalamin biosynthetic process"/>
    <property type="evidence" value="ECO:0007669"/>
    <property type="project" value="InterPro"/>
</dbReference>
<evidence type="ECO:0000313" key="1">
    <source>
        <dbReference type="EMBL" id="QNB45666.1"/>
    </source>
</evidence>
<dbReference type="PANTHER" id="PTHR46638">
    <property type="entry name" value="CORRINOID ADENOSYLTRANSFERASE"/>
    <property type="match status" value="1"/>
</dbReference>
<dbReference type="GO" id="GO:0005524">
    <property type="term" value="F:ATP binding"/>
    <property type="evidence" value="ECO:0007669"/>
    <property type="project" value="InterPro"/>
</dbReference>
<evidence type="ECO:0000313" key="2">
    <source>
        <dbReference type="Proteomes" id="UP000515847"/>
    </source>
</evidence>
<dbReference type="PIRSF" id="PIRSF015617">
    <property type="entry name" value="Adensltrnsf_CobA"/>
    <property type="match status" value="1"/>
</dbReference>
<gene>
    <name evidence="1" type="ORF">BR63_04690</name>
</gene>
<reference evidence="1 2" key="1">
    <citation type="journal article" date="2019" name="Front. Microbiol.">
        <title>Thermoanaerosceptrum fracticalcis gen. nov. sp. nov., a Novel Fumarate-Fermenting Microorganism From a Deep Fractured Carbonate Aquifer of the US Great Basin.</title>
        <authorList>
            <person name="Hamilton-Brehm S.D."/>
            <person name="Stewart L.E."/>
            <person name="Zavarin M."/>
            <person name="Caldwell M."/>
            <person name="Lawson P.A."/>
            <person name="Onstott T.C."/>
            <person name="Grzymski J."/>
            <person name="Neveux I."/>
            <person name="Lollar B.S."/>
            <person name="Russell C.E."/>
            <person name="Moser D.P."/>
        </authorList>
    </citation>
    <scope>NUCLEOTIDE SEQUENCE [LARGE SCALE GENOMIC DNA]</scope>
    <source>
        <strain evidence="1 2">DRI-13</strain>
    </source>
</reference>
<keyword evidence="2" id="KW-1185">Reference proteome</keyword>
<dbReference type="EMBL" id="CP045798">
    <property type="protein sequence ID" value="QNB45666.1"/>
    <property type="molecule type" value="Genomic_DNA"/>
</dbReference>
<dbReference type="Gene3D" id="3.40.50.300">
    <property type="entry name" value="P-loop containing nucleotide triphosphate hydrolases"/>
    <property type="match status" value="1"/>
</dbReference>
<dbReference type="InterPro" id="IPR003724">
    <property type="entry name" value="CblAdoTrfase_CobA"/>
</dbReference>
<dbReference type="PANTHER" id="PTHR46638:SF1">
    <property type="entry name" value="CORRINOID ADENOSYLTRANSFERASE"/>
    <property type="match status" value="1"/>
</dbReference>
<organism evidence="1 2">
    <name type="scientific">Thermanaerosceptrum fracticalcis</name>
    <dbReference type="NCBI Taxonomy" id="1712410"/>
    <lineage>
        <taxon>Bacteria</taxon>
        <taxon>Bacillati</taxon>
        <taxon>Bacillota</taxon>
        <taxon>Clostridia</taxon>
        <taxon>Eubacteriales</taxon>
        <taxon>Peptococcaceae</taxon>
        <taxon>Thermanaerosceptrum</taxon>
    </lineage>
</organism>
<dbReference type="InterPro" id="IPR027417">
    <property type="entry name" value="P-loop_NTPase"/>
</dbReference>
<dbReference type="SUPFAM" id="SSF52540">
    <property type="entry name" value="P-loop containing nucleoside triphosphate hydrolases"/>
    <property type="match status" value="1"/>
</dbReference>
<accession>A0A7G6E0R2</accession>
<name>A0A7G6E0R2_THEFR</name>
<dbReference type="KEGG" id="tfr:BR63_04690"/>
<dbReference type="AlphaFoldDB" id="A0A7G6E0R2"/>
<dbReference type="GO" id="GO:0008817">
    <property type="term" value="F:corrinoid adenosyltransferase activity"/>
    <property type="evidence" value="ECO:0007669"/>
    <property type="project" value="InterPro"/>
</dbReference>
<dbReference type="RefSeq" id="WP_034419856.1">
    <property type="nucleotide sequence ID" value="NZ_CP045798.1"/>
</dbReference>
<dbReference type="Pfam" id="PF02572">
    <property type="entry name" value="CobA_CobO_BtuR"/>
    <property type="match status" value="1"/>
</dbReference>
<dbReference type="Proteomes" id="UP000515847">
    <property type="component" value="Chromosome"/>
</dbReference>
<dbReference type="OrthoDB" id="9810309at2"/>
<evidence type="ECO:0008006" key="3">
    <source>
        <dbReference type="Google" id="ProtNLM"/>
    </source>
</evidence>
<sequence>MKIPNLIIYTGPGKGKTTAALGLALKYAVRGKKVKIIQYLKGSTYSGELYSSRLYYPHLEIYQFGYGCPWSSMIKSGFLKCRSCGECFRRNRDPKEGYAQTAWTFTKEIITNSHTQLLVLDEFNHAVRYGFIPQEEIRETFTHIPSPLTVICTGRNAPRDLVDLAGKVMVFEAVKHPYQAGISSRRGIEY</sequence>
<protein>
    <recommendedName>
        <fullName evidence="3">Cob(I)yrinic acid a,c-diamide adenosyltransferase</fullName>
    </recommendedName>
</protein>